<dbReference type="Proteomes" id="UP000324222">
    <property type="component" value="Unassembled WGS sequence"/>
</dbReference>
<keyword evidence="1" id="KW-0810">Translation regulation</keyword>
<proteinExistence type="predicted"/>
<evidence type="ECO:0000313" key="6">
    <source>
        <dbReference type="Proteomes" id="UP000324222"/>
    </source>
</evidence>
<dbReference type="PANTHER" id="PTHR23253">
    <property type="entry name" value="EUKARYOTIC TRANSLATION INITIATION FACTOR 4 GAMMA"/>
    <property type="match status" value="1"/>
</dbReference>
<feature type="compositionally biased region" description="Acidic residues" evidence="2">
    <location>
        <begin position="188"/>
        <end position="198"/>
    </location>
</feature>
<dbReference type="SMART" id="SM00544">
    <property type="entry name" value="MA3"/>
    <property type="match status" value="1"/>
</dbReference>
<dbReference type="InterPro" id="IPR016024">
    <property type="entry name" value="ARM-type_fold"/>
</dbReference>
<dbReference type="PROSITE" id="PS51363">
    <property type="entry name" value="W2"/>
    <property type="match status" value="1"/>
</dbReference>
<organism evidence="5 6">
    <name type="scientific">Portunus trituberculatus</name>
    <name type="common">Swimming crab</name>
    <name type="synonym">Neptunus trituberculatus</name>
    <dbReference type="NCBI Taxonomy" id="210409"/>
    <lineage>
        <taxon>Eukaryota</taxon>
        <taxon>Metazoa</taxon>
        <taxon>Ecdysozoa</taxon>
        <taxon>Arthropoda</taxon>
        <taxon>Crustacea</taxon>
        <taxon>Multicrustacea</taxon>
        <taxon>Malacostraca</taxon>
        <taxon>Eumalacostraca</taxon>
        <taxon>Eucarida</taxon>
        <taxon>Decapoda</taxon>
        <taxon>Pleocyemata</taxon>
        <taxon>Brachyura</taxon>
        <taxon>Eubrachyura</taxon>
        <taxon>Portunoidea</taxon>
        <taxon>Portunidae</taxon>
        <taxon>Portuninae</taxon>
        <taxon>Portunus</taxon>
    </lineage>
</organism>
<keyword evidence="5" id="KW-0648">Protein biosynthesis</keyword>
<name>A0A5B7E388_PORTR</name>
<feature type="compositionally biased region" description="Basic and acidic residues" evidence="2">
    <location>
        <begin position="26"/>
        <end position="41"/>
    </location>
</feature>
<feature type="compositionally biased region" description="Basic and acidic residues" evidence="2">
    <location>
        <begin position="223"/>
        <end position="233"/>
    </location>
</feature>
<dbReference type="Pfam" id="PF02847">
    <property type="entry name" value="MA3"/>
    <property type="match status" value="1"/>
</dbReference>
<evidence type="ECO:0000313" key="5">
    <source>
        <dbReference type="EMBL" id="MPC27807.1"/>
    </source>
</evidence>
<dbReference type="InterPro" id="IPR003307">
    <property type="entry name" value="W2_domain"/>
</dbReference>
<feature type="compositionally biased region" description="Pro residues" evidence="2">
    <location>
        <begin position="79"/>
        <end position="98"/>
    </location>
</feature>
<feature type="compositionally biased region" description="Basic and acidic residues" evidence="2">
    <location>
        <begin position="379"/>
        <end position="389"/>
    </location>
</feature>
<dbReference type="SUPFAM" id="SSF48371">
    <property type="entry name" value="ARM repeat"/>
    <property type="match status" value="2"/>
</dbReference>
<dbReference type="AlphaFoldDB" id="A0A5B7E388"/>
<feature type="compositionally biased region" description="Pro residues" evidence="2">
    <location>
        <begin position="131"/>
        <end position="152"/>
    </location>
</feature>
<accession>A0A5B7E388</accession>
<feature type="compositionally biased region" description="Basic and acidic residues" evidence="2">
    <location>
        <begin position="254"/>
        <end position="266"/>
    </location>
</feature>
<sequence>MDRDTPNRKSSSVESPGMKHHTRTLPKSDRPAGGHGRESSKHRYQGRKSRDRHGKRGKGPREEPAQPAQDTVDEGAAPPQQPPLQPQPQKSTPPPPVQQPISKFTVQVQNTKEKEKKEKTPEPPTQVKSQPTPPQKTSPSPPPVKEPSPPAAASPAATSDEAEAKRDSKEKEVNNVECEVNNVHEEKEEAVEEEEGDNEEKKEDGPQLKYSYKEDQWSPVNPDGKRQYDRRFLLELQNNPLSLKKPESLPNLEVVRDGPGRTKSFDPRGGSGPDFIPDYVKSSLGNKEVKREEFEQQMALASNTGRRDDRDRDRDRRRIRDNRGSQMSDEGWSTVASTKGRTSFDSSRLKTFSRPGVPAEVTLRSNFGDWGRGSSGGGLKDHSENKQQESNRFNVLVDSMGGNSLAGDNRRNTPAMGGNRLAPGSGPARQGSFGSKSMPPLNDKESAISAVKKFVAPDRSKSTSRPESRDNSISRESEPLRGYAQVDVDALRKISVAIVDEYTHNSDPEEAKLCVKEKFELGTMKFFVQFSLEWVLDRDSKKRKMVGQLYHDLIMEKLLTAEQLLEGSQENLGMVEDFLIDIPQVCDYLGEIFAPCLNDNAVSIHRLVDLAQYAGNKKAHILASILSRAAMIMSPNKVSDLWNSSGISWSSILPPSANIDEFLTKHQVEFTVDRNKTGNHSGWNPQNVESEFLKLFKRASNDEIFGWIDANIGNDAKSSKFIRALVTALVESQAATSNDGSSIRVSEDFEEKMKNRLSVVLKYVDGNEMLEMQCIYALQALCVKHQYPQDSPRV</sequence>
<evidence type="ECO:0000259" key="4">
    <source>
        <dbReference type="PROSITE" id="PS51366"/>
    </source>
</evidence>
<evidence type="ECO:0000259" key="3">
    <source>
        <dbReference type="PROSITE" id="PS51363"/>
    </source>
</evidence>
<dbReference type="Gene3D" id="1.25.40.180">
    <property type="match status" value="2"/>
</dbReference>
<gene>
    <name evidence="5" type="primary">Eif4g3</name>
    <name evidence="5" type="ORF">E2C01_020993</name>
</gene>
<comment type="caution">
    <text evidence="5">The sequence shown here is derived from an EMBL/GenBank/DDBJ whole genome shotgun (WGS) entry which is preliminary data.</text>
</comment>
<protein>
    <submittedName>
        <fullName evidence="5">Eukaryotic translation initiation factor 4 gamma 3</fullName>
    </submittedName>
</protein>
<feature type="domain" description="MI" evidence="4">
    <location>
        <begin position="490"/>
        <end position="612"/>
    </location>
</feature>
<keyword evidence="5" id="KW-0396">Initiation factor</keyword>
<dbReference type="EMBL" id="VSRR010001807">
    <property type="protein sequence ID" value="MPC27807.1"/>
    <property type="molecule type" value="Genomic_DNA"/>
</dbReference>
<feature type="compositionally biased region" description="Basic and acidic residues" evidence="2">
    <location>
        <begin position="305"/>
        <end position="323"/>
    </location>
</feature>
<evidence type="ECO:0000256" key="1">
    <source>
        <dbReference type="ARBA" id="ARBA00022845"/>
    </source>
</evidence>
<feature type="compositionally biased region" description="Polar residues" evidence="2">
    <location>
        <begin position="101"/>
        <end position="110"/>
    </location>
</feature>
<keyword evidence="6" id="KW-1185">Reference proteome</keyword>
<dbReference type="PROSITE" id="PS51366">
    <property type="entry name" value="MI"/>
    <property type="match status" value="1"/>
</dbReference>
<dbReference type="Pfam" id="PF21140">
    <property type="entry name" value="eIF4G1-like_eIF4E-bd"/>
    <property type="match status" value="1"/>
</dbReference>
<feature type="compositionally biased region" description="Basic and acidic residues" evidence="2">
    <location>
        <begin position="199"/>
        <end position="216"/>
    </location>
</feature>
<reference evidence="5 6" key="1">
    <citation type="submission" date="2019-05" db="EMBL/GenBank/DDBJ databases">
        <title>Another draft genome of Portunus trituberculatus and its Hox gene families provides insights of decapod evolution.</title>
        <authorList>
            <person name="Jeong J.-H."/>
            <person name="Song I."/>
            <person name="Kim S."/>
            <person name="Choi T."/>
            <person name="Kim D."/>
            <person name="Ryu S."/>
            <person name="Kim W."/>
        </authorList>
    </citation>
    <scope>NUCLEOTIDE SEQUENCE [LARGE SCALE GENOMIC DNA]</scope>
    <source>
        <tissue evidence="5">Muscle</tissue>
    </source>
</reference>
<feature type="region of interest" description="Disordered" evidence="2">
    <location>
        <begin position="1"/>
        <end position="479"/>
    </location>
</feature>
<dbReference type="InterPro" id="IPR049485">
    <property type="entry name" value="eIF4G1-like_eIF4E-bd"/>
</dbReference>
<evidence type="ECO:0000256" key="2">
    <source>
        <dbReference type="SAM" id="MobiDB-lite"/>
    </source>
</evidence>
<dbReference type="CDD" id="cd11559">
    <property type="entry name" value="W2_eIF4G1_like"/>
    <property type="match status" value="1"/>
</dbReference>
<dbReference type="GO" id="GO:0003743">
    <property type="term" value="F:translation initiation factor activity"/>
    <property type="evidence" value="ECO:0007669"/>
    <property type="project" value="UniProtKB-KW"/>
</dbReference>
<feature type="compositionally biased region" description="Basic residues" evidence="2">
    <location>
        <begin position="42"/>
        <end position="58"/>
    </location>
</feature>
<feature type="compositionally biased region" description="Basic and acidic residues" evidence="2">
    <location>
        <begin position="162"/>
        <end position="174"/>
    </location>
</feature>
<feature type="domain" description="W2" evidence="3">
    <location>
        <begin position="678"/>
        <end position="794"/>
    </location>
</feature>
<feature type="compositionally biased region" description="Basic and acidic residues" evidence="2">
    <location>
        <begin position="455"/>
        <end position="479"/>
    </location>
</feature>
<feature type="compositionally biased region" description="Basic and acidic residues" evidence="2">
    <location>
        <begin position="111"/>
        <end position="121"/>
    </location>
</feature>
<dbReference type="InterPro" id="IPR003891">
    <property type="entry name" value="Initiation_fac_eIF4g_MI"/>
</dbReference>
<dbReference type="GO" id="GO:0006417">
    <property type="term" value="P:regulation of translation"/>
    <property type="evidence" value="ECO:0007669"/>
    <property type="project" value="UniProtKB-KW"/>
</dbReference>
<feature type="compositionally biased region" description="Polar residues" evidence="2">
    <location>
        <begin position="334"/>
        <end position="350"/>
    </location>
</feature>
<dbReference type="OrthoDB" id="6379360at2759"/>